<dbReference type="OrthoDB" id="6186059at2759"/>
<keyword evidence="1" id="KW-0732">Signal</keyword>
<gene>
    <name evidence="2" type="ORF">MGAL_10B082528</name>
</gene>
<evidence type="ECO:0000313" key="3">
    <source>
        <dbReference type="Proteomes" id="UP000596742"/>
    </source>
</evidence>
<protein>
    <submittedName>
        <fullName evidence="2">Uncharacterized protein</fullName>
    </submittedName>
</protein>
<reference evidence="2" key="1">
    <citation type="submission" date="2018-11" db="EMBL/GenBank/DDBJ databases">
        <authorList>
            <person name="Alioto T."/>
            <person name="Alioto T."/>
        </authorList>
    </citation>
    <scope>NUCLEOTIDE SEQUENCE</scope>
</reference>
<dbReference type="AlphaFoldDB" id="A0A8B6E4X2"/>
<feature type="signal peptide" evidence="1">
    <location>
        <begin position="1"/>
        <end position="17"/>
    </location>
</feature>
<organism evidence="2 3">
    <name type="scientific">Mytilus galloprovincialis</name>
    <name type="common">Mediterranean mussel</name>
    <dbReference type="NCBI Taxonomy" id="29158"/>
    <lineage>
        <taxon>Eukaryota</taxon>
        <taxon>Metazoa</taxon>
        <taxon>Spiralia</taxon>
        <taxon>Lophotrochozoa</taxon>
        <taxon>Mollusca</taxon>
        <taxon>Bivalvia</taxon>
        <taxon>Autobranchia</taxon>
        <taxon>Pteriomorphia</taxon>
        <taxon>Mytilida</taxon>
        <taxon>Mytiloidea</taxon>
        <taxon>Mytilidae</taxon>
        <taxon>Mytilinae</taxon>
        <taxon>Mytilus</taxon>
    </lineage>
</organism>
<keyword evidence="3" id="KW-1185">Reference proteome</keyword>
<proteinExistence type="predicted"/>
<feature type="chain" id="PRO_5033002225" evidence="1">
    <location>
        <begin position="18"/>
        <end position="131"/>
    </location>
</feature>
<evidence type="ECO:0000256" key="1">
    <source>
        <dbReference type="SAM" id="SignalP"/>
    </source>
</evidence>
<dbReference type="EMBL" id="UYJE01004551">
    <property type="protein sequence ID" value="VDI28987.1"/>
    <property type="molecule type" value="Genomic_DNA"/>
</dbReference>
<dbReference type="Proteomes" id="UP000596742">
    <property type="component" value="Unassembled WGS sequence"/>
</dbReference>
<accession>A0A8B6E4X2</accession>
<name>A0A8B6E4X2_MYTGA</name>
<sequence length="131" mass="14927">MIYLLGLLFAIVVPSMANSSWKRITAPSIYYDETAYWKNECSAKCFNKIQQINSKNKDLYDQNQVLKKESDRRIQNIKEACDSKLLLRISSSIKEQNSLWLKCIAVKPGRPCDVTQGCSTSKQGLCFPINV</sequence>
<comment type="caution">
    <text evidence="2">The sequence shown here is derived from an EMBL/GenBank/DDBJ whole genome shotgun (WGS) entry which is preliminary data.</text>
</comment>
<evidence type="ECO:0000313" key="2">
    <source>
        <dbReference type="EMBL" id="VDI28987.1"/>
    </source>
</evidence>